<feature type="chain" id="PRO_5003190257" evidence="4">
    <location>
        <begin position="21"/>
        <end position="285"/>
    </location>
</feature>
<keyword evidence="7" id="KW-1185">Reference proteome</keyword>
<dbReference type="PROSITE" id="PS50830">
    <property type="entry name" value="TNASE_3"/>
    <property type="match status" value="1"/>
</dbReference>
<dbReference type="Gene3D" id="2.40.50.90">
    <property type="match status" value="1"/>
</dbReference>
<dbReference type="PANTHER" id="PTHR12302:SF3">
    <property type="entry name" value="SERINE_THREONINE-PROTEIN KINASE 31"/>
    <property type="match status" value="1"/>
</dbReference>
<evidence type="ECO:0000259" key="5">
    <source>
        <dbReference type="PROSITE" id="PS50830"/>
    </source>
</evidence>
<dbReference type="InterPro" id="IPR016071">
    <property type="entry name" value="Staphylococal_nuclease_OB-fold"/>
</dbReference>
<evidence type="ECO:0000256" key="4">
    <source>
        <dbReference type="SAM" id="SignalP"/>
    </source>
</evidence>
<name>E4UAP8_OCEP5</name>
<feature type="signal peptide" evidence="4">
    <location>
        <begin position="1"/>
        <end position="20"/>
    </location>
</feature>
<dbReference type="GO" id="GO:0004519">
    <property type="term" value="F:endonuclease activity"/>
    <property type="evidence" value="ECO:0007669"/>
    <property type="project" value="UniProtKB-KW"/>
</dbReference>
<dbReference type="Pfam" id="PF00565">
    <property type="entry name" value="SNase"/>
    <property type="match status" value="1"/>
</dbReference>
<dbReference type="AlphaFoldDB" id="E4UAP8"/>
<gene>
    <name evidence="6" type="ordered locus">Ocepr_2379</name>
</gene>
<organism evidence="6 7">
    <name type="scientific">Oceanithermus profundus (strain DSM 14977 / NBRC 100410 / VKM B-2274 / 506)</name>
    <dbReference type="NCBI Taxonomy" id="670487"/>
    <lineage>
        <taxon>Bacteria</taxon>
        <taxon>Thermotogati</taxon>
        <taxon>Deinococcota</taxon>
        <taxon>Deinococci</taxon>
        <taxon>Thermales</taxon>
        <taxon>Thermaceae</taxon>
        <taxon>Oceanithermus</taxon>
    </lineage>
</organism>
<keyword evidence="2" id="KW-0255">Endonuclease</keyword>
<dbReference type="SUPFAM" id="SSF50199">
    <property type="entry name" value="Staphylococcal nuclease"/>
    <property type="match status" value="1"/>
</dbReference>
<dbReference type="eggNOG" id="COG1525">
    <property type="taxonomic scope" value="Bacteria"/>
</dbReference>
<dbReference type="HOGENOM" id="CLU_976039_0_0_0"/>
<evidence type="ECO:0000313" key="7">
    <source>
        <dbReference type="Proteomes" id="UP000008722"/>
    </source>
</evidence>
<dbReference type="InterPro" id="IPR035437">
    <property type="entry name" value="SNase_OB-fold_sf"/>
</dbReference>
<dbReference type="Proteomes" id="UP000008722">
    <property type="component" value="Plasmid pOCEPR01"/>
</dbReference>
<evidence type="ECO:0000256" key="3">
    <source>
        <dbReference type="ARBA" id="ARBA00022801"/>
    </source>
</evidence>
<reference evidence="7" key="1">
    <citation type="submission" date="2010-11" db="EMBL/GenBank/DDBJ databases">
        <title>The complete sequence of plasmid of Oceanithermus profundus DSM 14977.</title>
        <authorList>
            <consortium name="US DOE Joint Genome Institute (JGI-PGF)"/>
            <person name="Lucas S."/>
            <person name="Copeland A."/>
            <person name="Lapidus A."/>
            <person name="Bruce D."/>
            <person name="Goodwin L."/>
            <person name="Pitluck S."/>
            <person name="Kyrpides N."/>
            <person name="Mavromatis K."/>
            <person name="Pagani I."/>
            <person name="Ivanova N."/>
            <person name="Zhang X."/>
            <person name="Brettin T."/>
            <person name="Detter J.C."/>
            <person name="Tapia R."/>
            <person name="Han C."/>
            <person name="Land M."/>
            <person name="Hauser L."/>
            <person name="Markowitz V."/>
            <person name="Cheng J.-F."/>
            <person name="Hugenholtz P."/>
            <person name="Woyke T."/>
            <person name="Wu D."/>
            <person name="Tindall B."/>
            <person name="Faehnrich R."/>
            <person name="Brambilla E."/>
            <person name="Klenk H.-P."/>
            <person name="Eisen J.A."/>
        </authorList>
    </citation>
    <scope>NUCLEOTIDE SEQUENCE [LARGE SCALE GENOMIC DNA]</scope>
    <source>
        <strain evidence="7">DSM 14977 / NBRC 100410 / VKM B-2274 / 506</strain>
        <plasmid evidence="7">Plasmid pOCEPR01</plasmid>
    </source>
</reference>
<sequence precursor="true">MRNLFFVFAFLLTLSACSQAAPPSILIAGALEGPYPVTYVYDGDTIEVASQEKVRLVMIDTPESSDNQRTSDPLEIELGKKAKAALEGLLDRGGYRVYLERVGIDRYGRTLAYVYVDYQPGTAAWISKDGRAYTSLNYELVASGWAEVFVLDHDRYLPYYDAAQAKAREELLGVWAAYAQTEQEAQGLPVRIKCAVYNPAGPDAGREEIWLEVTRAVDLDGWEVGDDDGLRIPLSGQATPGTLAIRIEGRPELSNKGDTVLLWRNGEVVDRFSYEGRKGQEKACR</sequence>
<dbReference type="PROSITE" id="PS01284">
    <property type="entry name" value="TNASE_2"/>
    <property type="match status" value="1"/>
</dbReference>
<feature type="domain" description="TNase-like" evidence="5">
    <location>
        <begin position="37"/>
        <end position="177"/>
    </location>
</feature>
<evidence type="ECO:0000256" key="1">
    <source>
        <dbReference type="ARBA" id="ARBA00022722"/>
    </source>
</evidence>
<dbReference type="PROSITE" id="PS51257">
    <property type="entry name" value="PROKAR_LIPOPROTEIN"/>
    <property type="match status" value="1"/>
</dbReference>
<dbReference type="PANTHER" id="PTHR12302">
    <property type="entry name" value="EBNA2 BINDING PROTEIN P100"/>
    <property type="match status" value="1"/>
</dbReference>
<keyword evidence="3" id="KW-0378">Hydrolase</keyword>
<dbReference type="GO" id="GO:0016787">
    <property type="term" value="F:hydrolase activity"/>
    <property type="evidence" value="ECO:0007669"/>
    <property type="project" value="UniProtKB-KW"/>
</dbReference>
<geneLocation type="plasmid" evidence="6 7">
    <name>pOCEPR01</name>
</geneLocation>
<keyword evidence="6" id="KW-0614">Plasmid</keyword>
<dbReference type="KEGG" id="opr:Ocepr_2379"/>
<dbReference type="GO" id="GO:0003676">
    <property type="term" value="F:nucleic acid binding"/>
    <property type="evidence" value="ECO:0007669"/>
    <property type="project" value="InterPro"/>
</dbReference>
<evidence type="ECO:0000256" key="2">
    <source>
        <dbReference type="ARBA" id="ARBA00022759"/>
    </source>
</evidence>
<keyword evidence="4" id="KW-0732">Signal</keyword>
<dbReference type="EMBL" id="CP002362">
    <property type="protein sequence ID" value="ADR37827.1"/>
    <property type="molecule type" value="Genomic_DNA"/>
</dbReference>
<keyword evidence="1" id="KW-0540">Nuclease</keyword>
<dbReference type="InterPro" id="IPR002071">
    <property type="entry name" value="Thermonucl_AS"/>
</dbReference>
<evidence type="ECO:0000313" key="6">
    <source>
        <dbReference type="EMBL" id="ADR37827.1"/>
    </source>
</evidence>
<reference evidence="6 7" key="2">
    <citation type="journal article" date="2011" name="Stand. Genomic Sci.">
        <title>Complete genome sequence of Oceanithermus profundus type strain (506).</title>
        <authorList>
            <person name="Pati A."/>
            <person name="Zhang X."/>
            <person name="Lapidus A."/>
            <person name="Nolan M."/>
            <person name="Lucas S."/>
            <person name="Del Rio T.G."/>
            <person name="Tice H."/>
            <person name="Cheng J.F."/>
            <person name="Tapia R."/>
            <person name="Han C."/>
            <person name="Goodwin L."/>
            <person name="Pitluck S."/>
            <person name="Liolios K."/>
            <person name="Pagani I."/>
            <person name="Ivanova N."/>
            <person name="Mavromatis K."/>
            <person name="Chen A."/>
            <person name="Palaniappan K."/>
            <person name="Hauser L."/>
            <person name="Jeffries C.D."/>
            <person name="Brambilla E.M."/>
            <person name="Rohl A."/>
            <person name="Mwirichia R."/>
            <person name="Rohde M."/>
            <person name="Tindall B.J."/>
            <person name="Sikorski J."/>
            <person name="Wirth R."/>
            <person name="Goker M."/>
            <person name="Woyke T."/>
            <person name="Detter J.C."/>
            <person name="Bristow J."/>
            <person name="Eisen J.A."/>
            <person name="Markowitz V."/>
            <person name="Hugenholtz P."/>
            <person name="Kyrpides N.C."/>
            <person name="Klenk H.P."/>
            <person name="Land M."/>
        </authorList>
    </citation>
    <scope>NUCLEOTIDE SEQUENCE [LARGE SCALE GENOMIC DNA]</scope>
    <source>
        <strain evidence="7">DSM 14977 / NBRC 100410 / VKM B-2274 / 506</strain>
        <plasmid evidence="7">Plasmid pOCEPR01</plasmid>
    </source>
</reference>
<protein>
    <submittedName>
        <fullName evidence="6">Nuclease (SNase domain-containing protein)</fullName>
    </submittedName>
</protein>
<accession>E4UAP8</accession>
<proteinExistence type="predicted"/>
<dbReference type="SMART" id="SM00318">
    <property type="entry name" value="SNc"/>
    <property type="match status" value="1"/>
</dbReference>